<accession>A0A831PKY3</accession>
<dbReference type="AlphaFoldDB" id="A0A831PKY3"/>
<evidence type="ECO:0000256" key="2">
    <source>
        <dbReference type="SAM" id="SignalP"/>
    </source>
</evidence>
<dbReference type="Proteomes" id="UP000886047">
    <property type="component" value="Unassembled WGS sequence"/>
</dbReference>
<feature type="non-terminal residue" evidence="3">
    <location>
        <position position="65"/>
    </location>
</feature>
<feature type="region of interest" description="Disordered" evidence="1">
    <location>
        <begin position="37"/>
        <end position="65"/>
    </location>
</feature>
<gene>
    <name evidence="3" type="ORF">ENN90_03600</name>
</gene>
<feature type="compositionally biased region" description="Basic residues" evidence="1">
    <location>
        <begin position="39"/>
        <end position="51"/>
    </location>
</feature>
<evidence type="ECO:0000256" key="1">
    <source>
        <dbReference type="SAM" id="MobiDB-lite"/>
    </source>
</evidence>
<organism evidence="3">
    <name type="scientific">Mariniphaga anaerophila</name>
    <dbReference type="NCBI Taxonomy" id="1484053"/>
    <lineage>
        <taxon>Bacteria</taxon>
        <taxon>Pseudomonadati</taxon>
        <taxon>Bacteroidota</taxon>
        <taxon>Bacteroidia</taxon>
        <taxon>Marinilabiliales</taxon>
        <taxon>Prolixibacteraceae</taxon>
        <taxon>Mariniphaga</taxon>
    </lineage>
</organism>
<reference evidence="3" key="1">
    <citation type="journal article" date="2020" name="mSystems">
        <title>Genome- and Community-Level Interaction Insights into Carbon Utilization and Element Cycling Functions of Hydrothermarchaeota in Hydrothermal Sediment.</title>
        <authorList>
            <person name="Zhou Z."/>
            <person name="Liu Y."/>
            <person name="Xu W."/>
            <person name="Pan J."/>
            <person name="Luo Z.H."/>
            <person name="Li M."/>
        </authorList>
    </citation>
    <scope>NUCLEOTIDE SEQUENCE [LARGE SCALE GENOMIC DNA]</scope>
    <source>
        <strain evidence="3">SpSt-1217</strain>
    </source>
</reference>
<proteinExistence type="predicted"/>
<feature type="chain" id="PRO_5033004104" evidence="2">
    <location>
        <begin position="24"/>
        <end position="65"/>
    </location>
</feature>
<name>A0A831PKY3_9BACT</name>
<comment type="caution">
    <text evidence="3">The sequence shown here is derived from an EMBL/GenBank/DDBJ whole genome shotgun (WGS) entry which is preliminary data.</text>
</comment>
<sequence>MKLKIKTALFFLLLANTILLAHAAISHQHMAGLVEFIDHHHHSHEHNKAHHHNEPESNNDESGHE</sequence>
<feature type="signal peptide" evidence="2">
    <location>
        <begin position="1"/>
        <end position="23"/>
    </location>
</feature>
<dbReference type="EMBL" id="DSDK01000204">
    <property type="protein sequence ID" value="HDR50692.1"/>
    <property type="molecule type" value="Genomic_DNA"/>
</dbReference>
<keyword evidence="2" id="KW-0732">Signal</keyword>
<evidence type="ECO:0000313" key="3">
    <source>
        <dbReference type="EMBL" id="HDR50692.1"/>
    </source>
</evidence>
<protein>
    <submittedName>
        <fullName evidence="3">Uncharacterized protein</fullName>
    </submittedName>
</protein>